<dbReference type="AlphaFoldDB" id="H2ARV8"/>
<dbReference type="GO" id="GO:0006099">
    <property type="term" value="P:tricarboxylic acid cycle"/>
    <property type="evidence" value="ECO:0007669"/>
    <property type="project" value="TreeGrafter"/>
</dbReference>
<evidence type="ECO:0000256" key="3">
    <source>
        <dbReference type="ARBA" id="ARBA00023186"/>
    </source>
</evidence>
<comment type="function">
    <text evidence="4">Plays an essential role in the assembly of succinate dehydrogenase (SDH), an enzyme complex (also referred to as respiratory complex II) that is a component of both the tricarboxylic acid (TCA) cycle and the mitochondrial electron transport chain, and which couples the oxidation of succinate to fumarate with the reduction of ubiquinone (coenzyme Q) to ubiquinol. Required for flavinylation (covalent attachment of FAD) of the flavoprotein subunit of the SDH catalytic dimer.</text>
</comment>
<evidence type="ECO:0000313" key="6">
    <source>
        <dbReference type="Proteomes" id="UP000005220"/>
    </source>
</evidence>
<keyword evidence="3 4" id="KW-0143">Chaperone</keyword>
<dbReference type="Proteomes" id="UP000005220">
    <property type="component" value="Chromosome 3"/>
</dbReference>
<organism evidence="5 6">
    <name type="scientific">Kazachstania africana (strain ATCC 22294 / BCRC 22015 / CBS 2517 / CECT 1963 / NBRC 1671 / NRRL Y-8276)</name>
    <name type="common">Yeast</name>
    <name type="synonym">Kluyveromyces africanus</name>
    <dbReference type="NCBI Taxonomy" id="1071382"/>
    <lineage>
        <taxon>Eukaryota</taxon>
        <taxon>Fungi</taxon>
        <taxon>Dikarya</taxon>
        <taxon>Ascomycota</taxon>
        <taxon>Saccharomycotina</taxon>
        <taxon>Saccharomycetes</taxon>
        <taxon>Saccharomycetales</taxon>
        <taxon>Saccharomycetaceae</taxon>
        <taxon>Kazachstania</taxon>
    </lineage>
</organism>
<dbReference type="FunFam" id="1.10.150.250:FF:000002">
    <property type="entry name" value="Succinate dehydrogenase assembly factor 2, mitochondrial"/>
    <property type="match status" value="1"/>
</dbReference>
<evidence type="ECO:0000256" key="2">
    <source>
        <dbReference type="ARBA" id="ARBA00023128"/>
    </source>
</evidence>
<evidence type="ECO:0000256" key="1">
    <source>
        <dbReference type="ARBA" id="ARBA00004305"/>
    </source>
</evidence>
<dbReference type="InterPro" id="IPR036714">
    <property type="entry name" value="SDH_sf"/>
</dbReference>
<dbReference type="HAMAP" id="MF_03057">
    <property type="entry name" value="SDHAF2"/>
    <property type="match status" value="1"/>
</dbReference>
<dbReference type="KEGG" id="kaf:KAFR_0C01130"/>
<dbReference type="GO" id="GO:0034553">
    <property type="term" value="P:mitochondrial respiratory chain complex II assembly"/>
    <property type="evidence" value="ECO:0007669"/>
    <property type="project" value="TreeGrafter"/>
</dbReference>
<keyword evidence="2 4" id="KW-0496">Mitochondrion</keyword>
<dbReference type="EMBL" id="HE650823">
    <property type="protein sequence ID" value="CCF57108.1"/>
    <property type="molecule type" value="Genomic_DNA"/>
</dbReference>
<sequence length="145" mass="17334">MLPRRALYGTYKSTLSFCNAIKPYSQSSDDVLSRIKMEPIKRVNESIDTMRSRLIYQSRKRGILETDLLLSGFAAKNLKNMGMDQLKEYDAFLNELDWDIYYWITQIHNKEVPERWKNSEILQKLRDFCKNEEKKILRMPNLENF</sequence>
<dbReference type="InParanoid" id="H2ARV8"/>
<dbReference type="GeneID" id="13885027"/>
<dbReference type="HOGENOM" id="CLU_103054_0_1_1"/>
<dbReference type="FunCoup" id="H2ARV8">
    <property type="interactions" value="348"/>
</dbReference>
<dbReference type="GO" id="GO:0005759">
    <property type="term" value="C:mitochondrial matrix"/>
    <property type="evidence" value="ECO:0007669"/>
    <property type="project" value="UniProtKB-SubCell"/>
</dbReference>
<comment type="similarity">
    <text evidence="4">Belongs to the SDHAF2 family.</text>
</comment>
<reference evidence="5 6" key="1">
    <citation type="journal article" date="2011" name="Proc. Natl. Acad. Sci. U.S.A.">
        <title>Evolutionary erosion of yeast sex chromosomes by mating-type switching accidents.</title>
        <authorList>
            <person name="Gordon J.L."/>
            <person name="Armisen D."/>
            <person name="Proux-Wera E."/>
            <person name="Oheigeartaigh S.S."/>
            <person name="Byrne K.P."/>
            <person name="Wolfe K.H."/>
        </authorList>
    </citation>
    <scope>NUCLEOTIDE SEQUENCE [LARGE SCALE GENOMIC DNA]</scope>
    <source>
        <strain evidence="6">ATCC 22294 / BCRC 22015 / CBS 2517 / CECT 1963 / NBRC 1671 / NRRL Y-8276</strain>
    </source>
</reference>
<evidence type="ECO:0000256" key="4">
    <source>
        <dbReference type="HAMAP-Rule" id="MF_03057"/>
    </source>
</evidence>
<dbReference type="OrthoDB" id="284292at2759"/>
<proteinExistence type="inferred from homology"/>
<dbReference type="InterPro" id="IPR028882">
    <property type="entry name" value="SDHAF2"/>
</dbReference>
<dbReference type="InterPro" id="IPR005631">
    <property type="entry name" value="SDH"/>
</dbReference>
<comment type="subcellular location">
    <subcellularLocation>
        <location evidence="1 4">Mitochondrion matrix</location>
    </subcellularLocation>
</comment>
<dbReference type="PANTHER" id="PTHR12469">
    <property type="entry name" value="PROTEIN EMI5 HOMOLOG, MITOCHONDRIAL"/>
    <property type="match status" value="1"/>
</dbReference>
<dbReference type="eggNOG" id="KOG3326">
    <property type="taxonomic scope" value="Eukaryota"/>
</dbReference>
<accession>H2ARV8</accession>
<dbReference type="GO" id="GO:0006121">
    <property type="term" value="P:mitochondrial electron transport, succinate to ubiquinone"/>
    <property type="evidence" value="ECO:0007669"/>
    <property type="project" value="UniProtKB-UniRule"/>
</dbReference>
<keyword evidence="6" id="KW-1185">Reference proteome</keyword>
<comment type="subunit">
    <text evidence="4">Interacts with the flavoprotein subunit within the SDH catalytic dimer.</text>
</comment>
<dbReference type="PANTHER" id="PTHR12469:SF2">
    <property type="entry name" value="SUCCINATE DEHYDROGENASE ASSEMBLY FACTOR 2, MITOCHONDRIAL"/>
    <property type="match status" value="1"/>
</dbReference>
<protein>
    <recommendedName>
        <fullName evidence="4">Succinate dehydrogenase assembly factor 2, mitochondrial</fullName>
        <shortName evidence="4">SDH assembly factor 2</shortName>
        <shortName evidence="4">SDHAF2</shortName>
    </recommendedName>
</protein>
<dbReference type="Pfam" id="PF03937">
    <property type="entry name" value="Sdh5"/>
    <property type="match status" value="1"/>
</dbReference>
<dbReference type="RefSeq" id="XP_003956243.1">
    <property type="nucleotide sequence ID" value="XM_003956194.1"/>
</dbReference>
<gene>
    <name evidence="5" type="primary">KAFR0C01130</name>
    <name evidence="5" type="ORF">KAFR_0C01130</name>
</gene>
<name>H2ARV8_KAZAF</name>
<evidence type="ECO:0000313" key="5">
    <source>
        <dbReference type="EMBL" id="CCF57108.1"/>
    </source>
</evidence>
<dbReference type="STRING" id="1071382.H2ARV8"/>
<dbReference type="Gene3D" id="1.10.150.250">
    <property type="entry name" value="Flavinator of succinate dehydrogenase"/>
    <property type="match status" value="1"/>
</dbReference>
<dbReference type="SUPFAM" id="SSF109910">
    <property type="entry name" value="YgfY-like"/>
    <property type="match status" value="1"/>
</dbReference>